<dbReference type="InterPro" id="IPR051265">
    <property type="entry name" value="HIBADH-related_NP60_sf"/>
</dbReference>
<protein>
    <submittedName>
        <fullName evidence="6">Dehydrogenase</fullName>
    </submittedName>
</protein>
<feature type="domain" description="3-hydroxyisobutyrate dehydrogenase-like NAD-binding" evidence="5">
    <location>
        <begin position="165"/>
        <end position="280"/>
    </location>
</feature>
<organism evidence="6 7">
    <name type="scientific">Xanthomonas campestris pv. campestris (strain 8004)</name>
    <dbReference type="NCBI Taxonomy" id="314565"/>
    <lineage>
        <taxon>Bacteria</taxon>
        <taxon>Pseudomonadati</taxon>
        <taxon>Pseudomonadota</taxon>
        <taxon>Gammaproteobacteria</taxon>
        <taxon>Lysobacterales</taxon>
        <taxon>Lysobacteraceae</taxon>
        <taxon>Xanthomonas</taxon>
    </lineage>
</organism>
<dbReference type="Proteomes" id="UP000000420">
    <property type="component" value="Chromosome"/>
</dbReference>
<dbReference type="Gene3D" id="3.40.50.720">
    <property type="entry name" value="NAD(P)-binding Rossmann-like Domain"/>
    <property type="match status" value="1"/>
</dbReference>
<dbReference type="SUPFAM" id="SSF51735">
    <property type="entry name" value="NAD(P)-binding Rossmann-fold domains"/>
    <property type="match status" value="1"/>
</dbReference>
<keyword evidence="2" id="KW-0520">NAD</keyword>
<proteinExistence type="predicted"/>
<evidence type="ECO:0000313" key="6">
    <source>
        <dbReference type="EMBL" id="AAY47405.1"/>
    </source>
</evidence>
<sequence length="291" mass="30150">MPIGFLGLGTMGLPMAHNLLRGGFELTVWNRSPARAQPLREAGAHVVEQPQQAAHGPLLFSMLADDAAVRQTVLDGGVLDALPAGSVHVNMATISVALAHELTALHAERGIAYVAAPVLGRVEVAEAGKLNILAAGDDAALARVQPMFDVLGQQTWQIGSAPEQANAVKLAANFCLASAIGAMAEASALARGHGVDATQFLGMLTSTLFAAPAYQGYGRLIMQRQYTPAGFTATLGRKDVDLAIQAGAARQVPMPLGELLRSGLDEAIAHGDGNADWAVLAEVSARRAGQA</sequence>
<dbReference type="Gene3D" id="1.10.1040.10">
    <property type="entry name" value="N-(1-d-carboxylethyl)-l-norvaline Dehydrogenase, domain 2"/>
    <property type="match status" value="1"/>
</dbReference>
<feature type="domain" description="6-phosphogluconate dehydrogenase NADP-binding" evidence="4">
    <location>
        <begin position="3"/>
        <end position="159"/>
    </location>
</feature>
<dbReference type="RefSeq" id="WP_011035563.1">
    <property type="nucleotide sequence ID" value="NC_007086.1"/>
</dbReference>
<evidence type="ECO:0000259" key="4">
    <source>
        <dbReference type="Pfam" id="PF03446"/>
    </source>
</evidence>
<evidence type="ECO:0000256" key="2">
    <source>
        <dbReference type="ARBA" id="ARBA00023027"/>
    </source>
</evidence>
<accession>A0A0H2X341</accession>
<dbReference type="EMBL" id="CP000050">
    <property type="protein sequence ID" value="AAY47405.1"/>
    <property type="molecule type" value="Genomic_DNA"/>
</dbReference>
<dbReference type="KEGG" id="xcb:XC_0320"/>
<dbReference type="GO" id="GO:0016054">
    <property type="term" value="P:organic acid catabolic process"/>
    <property type="evidence" value="ECO:0007669"/>
    <property type="project" value="UniProtKB-ARBA"/>
</dbReference>
<gene>
    <name evidence="6" type="ordered locus">XC_0320</name>
</gene>
<evidence type="ECO:0000256" key="1">
    <source>
        <dbReference type="ARBA" id="ARBA00023002"/>
    </source>
</evidence>
<reference evidence="6 7" key="1">
    <citation type="journal article" date="2005" name="Genome Res.">
        <title>Comparative and functional genomic analyses of the pathogenicity of phytopathogen Xanthomonas campestris pv. campestris.</title>
        <authorList>
            <person name="Qian W."/>
            <person name="Jia Y."/>
            <person name="Ren S.X."/>
            <person name="He Y.Q."/>
            <person name="Feng J.X."/>
            <person name="Lu L.F."/>
            <person name="Sun Q."/>
            <person name="Ying G."/>
            <person name="Tang D.J."/>
            <person name="Tang H."/>
            <person name="Wu W."/>
            <person name="Hao P."/>
            <person name="Wang L."/>
            <person name="Jiang B.L."/>
            <person name="Zeng S."/>
            <person name="Gu W.Y."/>
            <person name="Lu G."/>
            <person name="Rong L."/>
            <person name="Tian Y."/>
            <person name="Yao Z."/>
            <person name="Fu G."/>
            <person name="Chen B."/>
            <person name="Fang R."/>
            <person name="Qiang B."/>
            <person name="Chen Z."/>
            <person name="Zhao G.P."/>
            <person name="Tang J.L."/>
            <person name="He C."/>
        </authorList>
    </citation>
    <scope>NUCLEOTIDE SEQUENCE [LARGE SCALE GENOMIC DNA]</scope>
    <source>
        <strain evidence="6 7">8004</strain>
    </source>
</reference>
<evidence type="ECO:0000259" key="5">
    <source>
        <dbReference type="Pfam" id="PF14833"/>
    </source>
</evidence>
<dbReference type="InterPro" id="IPR002204">
    <property type="entry name" value="3-OH-isobutyrate_DH-rel_CS"/>
</dbReference>
<dbReference type="HOGENOM" id="CLU_035117_0_1_6"/>
<dbReference type="PANTHER" id="PTHR43580">
    <property type="entry name" value="OXIDOREDUCTASE GLYR1-RELATED"/>
    <property type="match status" value="1"/>
</dbReference>
<dbReference type="PIRSF" id="PIRSF000103">
    <property type="entry name" value="HIBADH"/>
    <property type="match status" value="1"/>
</dbReference>
<dbReference type="InterPro" id="IPR029154">
    <property type="entry name" value="HIBADH-like_NADP-bd"/>
</dbReference>
<dbReference type="PROSITE" id="PS00895">
    <property type="entry name" value="3_HYDROXYISOBUT_DH"/>
    <property type="match status" value="1"/>
</dbReference>
<name>A0A0H2X341_XANC8</name>
<dbReference type="InterPro" id="IPR013328">
    <property type="entry name" value="6PGD_dom2"/>
</dbReference>
<dbReference type="PANTHER" id="PTHR43580:SF2">
    <property type="entry name" value="CYTOKINE-LIKE NUCLEAR FACTOR N-PAC"/>
    <property type="match status" value="1"/>
</dbReference>
<dbReference type="GO" id="GO:0016491">
    <property type="term" value="F:oxidoreductase activity"/>
    <property type="evidence" value="ECO:0007669"/>
    <property type="project" value="UniProtKB-KW"/>
</dbReference>
<dbReference type="AlphaFoldDB" id="A0A0H2X341"/>
<feature type="active site" evidence="3">
    <location>
        <position position="169"/>
    </location>
</feature>
<dbReference type="GO" id="GO:0051287">
    <property type="term" value="F:NAD binding"/>
    <property type="evidence" value="ECO:0007669"/>
    <property type="project" value="InterPro"/>
</dbReference>
<dbReference type="InterPro" id="IPR015815">
    <property type="entry name" value="HIBADH-related"/>
</dbReference>
<dbReference type="SUPFAM" id="SSF48179">
    <property type="entry name" value="6-phosphogluconate dehydrogenase C-terminal domain-like"/>
    <property type="match status" value="1"/>
</dbReference>
<evidence type="ECO:0000313" key="7">
    <source>
        <dbReference type="Proteomes" id="UP000000420"/>
    </source>
</evidence>
<dbReference type="Pfam" id="PF03446">
    <property type="entry name" value="NAD_binding_2"/>
    <property type="match status" value="1"/>
</dbReference>
<evidence type="ECO:0000256" key="3">
    <source>
        <dbReference type="PIRSR" id="PIRSR000103-1"/>
    </source>
</evidence>
<dbReference type="InterPro" id="IPR006115">
    <property type="entry name" value="6PGDH_NADP-bd"/>
</dbReference>
<dbReference type="InterPro" id="IPR008927">
    <property type="entry name" value="6-PGluconate_DH-like_C_sf"/>
</dbReference>
<dbReference type="InterPro" id="IPR036291">
    <property type="entry name" value="NAD(P)-bd_dom_sf"/>
</dbReference>
<keyword evidence="1" id="KW-0560">Oxidoreductase</keyword>
<dbReference type="GO" id="GO:0050661">
    <property type="term" value="F:NADP binding"/>
    <property type="evidence" value="ECO:0007669"/>
    <property type="project" value="InterPro"/>
</dbReference>
<dbReference type="Pfam" id="PF14833">
    <property type="entry name" value="NAD_binding_11"/>
    <property type="match status" value="1"/>
</dbReference>